<dbReference type="GO" id="GO:0008081">
    <property type="term" value="F:phosphoric diester hydrolase activity"/>
    <property type="evidence" value="ECO:0007669"/>
    <property type="project" value="InterPro"/>
</dbReference>
<feature type="domain" description="GP-PDE" evidence="1">
    <location>
        <begin position="13"/>
        <end position="267"/>
    </location>
</feature>
<accession>A0A972GW80</accession>
<dbReference type="EMBL" id="WHOD01000128">
    <property type="protein sequence ID" value="NOU98051.1"/>
    <property type="molecule type" value="Genomic_DNA"/>
</dbReference>
<name>A0A972GW80_9BACL</name>
<proteinExistence type="predicted"/>
<dbReference type="InterPro" id="IPR030395">
    <property type="entry name" value="GP_PDE_dom"/>
</dbReference>
<dbReference type="Proteomes" id="UP000641588">
    <property type="component" value="Unassembled WGS sequence"/>
</dbReference>
<protein>
    <submittedName>
        <fullName evidence="2">Glycerophosphodiester phosphodiesterase</fullName>
    </submittedName>
</protein>
<reference evidence="2" key="1">
    <citation type="submission" date="2019-10" db="EMBL/GenBank/DDBJ databases">
        <title>Description of Paenibacillus glebae sp. nov.</title>
        <authorList>
            <person name="Carlier A."/>
            <person name="Qi S."/>
        </authorList>
    </citation>
    <scope>NUCLEOTIDE SEQUENCE</scope>
    <source>
        <strain evidence="2">LMG 31456</strain>
    </source>
</reference>
<dbReference type="GO" id="GO:0006629">
    <property type="term" value="P:lipid metabolic process"/>
    <property type="evidence" value="ECO:0007669"/>
    <property type="project" value="InterPro"/>
</dbReference>
<comment type="caution">
    <text evidence="2">The sequence shown here is derived from an EMBL/GenBank/DDBJ whole genome shotgun (WGS) entry which is preliminary data.</text>
</comment>
<dbReference type="InterPro" id="IPR017946">
    <property type="entry name" value="PLC-like_Pdiesterase_TIM-brl"/>
</dbReference>
<dbReference type="PANTHER" id="PTHR46211">
    <property type="entry name" value="GLYCEROPHOSPHORYL DIESTER PHOSPHODIESTERASE"/>
    <property type="match status" value="1"/>
</dbReference>
<dbReference type="PANTHER" id="PTHR46211:SF14">
    <property type="entry name" value="GLYCEROPHOSPHODIESTER PHOSPHODIESTERASE"/>
    <property type="match status" value="1"/>
</dbReference>
<keyword evidence="3" id="KW-1185">Reference proteome</keyword>
<evidence type="ECO:0000313" key="3">
    <source>
        <dbReference type="Proteomes" id="UP000641588"/>
    </source>
</evidence>
<dbReference type="RefSeq" id="WP_171656304.1">
    <property type="nucleotide sequence ID" value="NZ_WHOD01000128.1"/>
</dbReference>
<dbReference type="AlphaFoldDB" id="A0A972GW80"/>
<gene>
    <name evidence="2" type="ORF">GC093_33200</name>
</gene>
<dbReference type="CDD" id="cd08566">
    <property type="entry name" value="GDPD_AtGDE_like"/>
    <property type="match status" value="1"/>
</dbReference>
<sequence>MSVLDNQGIARKVHWQAHQSTNTEMPENTMSAMHYAWELGGIPEIDIRQTADGIIIGMHDATPKRTTTASIADQDRLISECTFDQIQLWDAGINFSETFRGEKIPTLEQVLDVLSDHPEREVYLDFKQVDLVNLAAVIQKYGVERQVIFCHRDHENCKTIKRLAPEIRTMLWIPDKEIDIRFGEVLETGFESLDIIQIHLVDSELERAWRYRVQRQFLQNALERLTEAGLELEVLIFHFDESSLSELLDLGIRRFAVDEPKVFVETLENYFNK</sequence>
<dbReference type="Gene3D" id="3.20.20.190">
    <property type="entry name" value="Phosphatidylinositol (PI) phosphodiesterase"/>
    <property type="match status" value="1"/>
</dbReference>
<dbReference type="PROSITE" id="PS51704">
    <property type="entry name" value="GP_PDE"/>
    <property type="match status" value="1"/>
</dbReference>
<dbReference type="Pfam" id="PF03009">
    <property type="entry name" value="GDPD"/>
    <property type="match status" value="1"/>
</dbReference>
<evidence type="ECO:0000259" key="1">
    <source>
        <dbReference type="PROSITE" id="PS51704"/>
    </source>
</evidence>
<organism evidence="2 3">
    <name type="scientific">Paenibacillus foliorum</name>
    <dbReference type="NCBI Taxonomy" id="2654974"/>
    <lineage>
        <taxon>Bacteria</taxon>
        <taxon>Bacillati</taxon>
        <taxon>Bacillota</taxon>
        <taxon>Bacilli</taxon>
        <taxon>Bacillales</taxon>
        <taxon>Paenibacillaceae</taxon>
        <taxon>Paenibacillus</taxon>
    </lineage>
</organism>
<dbReference type="SUPFAM" id="SSF51695">
    <property type="entry name" value="PLC-like phosphodiesterases"/>
    <property type="match status" value="1"/>
</dbReference>
<evidence type="ECO:0000313" key="2">
    <source>
        <dbReference type="EMBL" id="NOU98051.1"/>
    </source>
</evidence>